<comment type="similarity">
    <text evidence="1">Belongs to the UPF0065 (bug) family.</text>
</comment>
<dbReference type="Gene3D" id="3.40.190.150">
    <property type="entry name" value="Bordetella uptake gene, domain 1"/>
    <property type="match status" value="1"/>
</dbReference>
<comment type="caution">
    <text evidence="2">The sequence shown here is derived from an EMBL/GenBank/DDBJ whole genome shotgun (WGS) entry which is preliminary data.</text>
</comment>
<protein>
    <submittedName>
        <fullName evidence="2">Tripartite tricarboxylate transporter substrate binding protein</fullName>
    </submittedName>
</protein>
<dbReference type="PANTHER" id="PTHR42928">
    <property type="entry name" value="TRICARBOXYLATE-BINDING PROTEIN"/>
    <property type="match status" value="1"/>
</dbReference>
<proteinExistence type="inferred from homology"/>
<dbReference type="PIRSF" id="PIRSF017082">
    <property type="entry name" value="YflP"/>
    <property type="match status" value="1"/>
</dbReference>
<dbReference type="RefSeq" id="WP_301591757.1">
    <property type="nucleotide sequence ID" value="NZ_JAPFQI010000018.1"/>
</dbReference>
<dbReference type="Gene3D" id="3.40.190.10">
    <property type="entry name" value="Periplasmic binding protein-like II"/>
    <property type="match status" value="1"/>
</dbReference>
<evidence type="ECO:0000313" key="2">
    <source>
        <dbReference type="EMBL" id="MCW8087548.1"/>
    </source>
</evidence>
<dbReference type="InterPro" id="IPR042100">
    <property type="entry name" value="Bug_dom1"/>
</dbReference>
<name>A0ABT3P047_9PROT</name>
<keyword evidence="3" id="KW-1185">Reference proteome</keyword>
<gene>
    <name evidence="2" type="ORF">OF850_18135</name>
</gene>
<dbReference type="Proteomes" id="UP001526430">
    <property type="component" value="Unassembled WGS sequence"/>
</dbReference>
<sequence>MPVAAGGISDTISRFLSETLRGELGQPVVVENRPGANGILASEAIARSAPDGYTIGYMLYAAMTLNPLLMPSLSYRMSEFLPLTPTFKAPMVLAVGKAVPATNVREFVDYVKRQGTLSYGTLGNASTGQILMEMLRGQTGIELDNVGYRGETLAVTDLIAGNLPAVCISCMNVLEQHRAGNARIIGISTPERLPALPDLPTFSEAGFPIDYSYFHGLMMPAGTPAPVIEKLHRSIGGALQSEGLRNRLTPDMQPFVLSPTEFGRLLSEETSKLGELVRARGIRL</sequence>
<dbReference type="Pfam" id="PF03401">
    <property type="entry name" value="TctC"/>
    <property type="match status" value="1"/>
</dbReference>
<evidence type="ECO:0000256" key="1">
    <source>
        <dbReference type="ARBA" id="ARBA00006987"/>
    </source>
</evidence>
<dbReference type="PANTHER" id="PTHR42928:SF5">
    <property type="entry name" value="BLR1237 PROTEIN"/>
    <property type="match status" value="1"/>
</dbReference>
<dbReference type="EMBL" id="JAPFQI010000018">
    <property type="protein sequence ID" value="MCW8087548.1"/>
    <property type="molecule type" value="Genomic_DNA"/>
</dbReference>
<dbReference type="InterPro" id="IPR005064">
    <property type="entry name" value="BUG"/>
</dbReference>
<evidence type="ECO:0000313" key="3">
    <source>
        <dbReference type="Proteomes" id="UP001526430"/>
    </source>
</evidence>
<organism evidence="2 3">
    <name type="scientific">Sabulicella glaciei</name>
    <dbReference type="NCBI Taxonomy" id="2984948"/>
    <lineage>
        <taxon>Bacteria</taxon>
        <taxon>Pseudomonadati</taxon>
        <taxon>Pseudomonadota</taxon>
        <taxon>Alphaproteobacteria</taxon>
        <taxon>Acetobacterales</taxon>
        <taxon>Acetobacteraceae</taxon>
        <taxon>Sabulicella</taxon>
    </lineage>
</organism>
<dbReference type="CDD" id="cd07012">
    <property type="entry name" value="PBP2_Bug_TTT"/>
    <property type="match status" value="1"/>
</dbReference>
<accession>A0ABT3P047</accession>
<reference evidence="2 3" key="1">
    <citation type="submission" date="2022-10" db="EMBL/GenBank/DDBJ databases">
        <title>Roseococcus glaciei nov., sp. nov., isolated from glacier.</title>
        <authorList>
            <person name="Liu Q."/>
            <person name="Xin Y.-H."/>
        </authorList>
    </citation>
    <scope>NUCLEOTIDE SEQUENCE [LARGE SCALE GENOMIC DNA]</scope>
    <source>
        <strain evidence="2 3">MDT2-1-1</strain>
    </source>
</reference>